<comment type="caution">
    <text evidence="1">The sequence shown here is derived from an EMBL/GenBank/DDBJ whole genome shotgun (WGS) entry which is preliminary data.</text>
</comment>
<evidence type="ECO:0000313" key="1">
    <source>
        <dbReference type="EMBL" id="KKM76071.1"/>
    </source>
</evidence>
<protein>
    <submittedName>
        <fullName evidence="1">Uncharacterized protein</fullName>
    </submittedName>
</protein>
<accession>A0A0F9KMR2</accession>
<sequence>MFMSLKNSFSIQIINPTSGRKMSWSPIEDKPALIEYLKKIGKDTIFRIAGVNYAGNACMVTHKYCERMIWGKECFGRGIRI</sequence>
<gene>
    <name evidence="1" type="ORF">LCGC14_1383860</name>
</gene>
<dbReference type="AlphaFoldDB" id="A0A0F9KMR2"/>
<organism evidence="1">
    <name type="scientific">marine sediment metagenome</name>
    <dbReference type="NCBI Taxonomy" id="412755"/>
    <lineage>
        <taxon>unclassified sequences</taxon>
        <taxon>metagenomes</taxon>
        <taxon>ecological metagenomes</taxon>
    </lineage>
</organism>
<proteinExistence type="predicted"/>
<reference evidence="1" key="1">
    <citation type="journal article" date="2015" name="Nature">
        <title>Complex archaea that bridge the gap between prokaryotes and eukaryotes.</title>
        <authorList>
            <person name="Spang A."/>
            <person name="Saw J.H."/>
            <person name="Jorgensen S.L."/>
            <person name="Zaremba-Niedzwiedzka K."/>
            <person name="Martijn J."/>
            <person name="Lind A.E."/>
            <person name="van Eijk R."/>
            <person name="Schleper C."/>
            <person name="Guy L."/>
            <person name="Ettema T.J."/>
        </authorList>
    </citation>
    <scope>NUCLEOTIDE SEQUENCE</scope>
</reference>
<name>A0A0F9KMR2_9ZZZZ</name>
<dbReference type="EMBL" id="LAZR01008869">
    <property type="protein sequence ID" value="KKM76071.1"/>
    <property type="molecule type" value="Genomic_DNA"/>
</dbReference>